<dbReference type="Proteomes" id="UP000011761">
    <property type="component" value="Unassembled WGS sequence"/>
</dbReference>
<keyword evidence="2" id="KW-0812">Transmembrane</keyword>
<feature type="transmembrane region" description="Helical" evidence="2">
    <location>
        <begin position="57"/>
        <end position="81"/>
    </location>
</feature>
<feature type="domain" description="DUF7703" evidence="3">
    <location>
        <begin position="28"/>
        <end position="265"/>
    </location>
</feature>
<dbReference type="AlphaFoldDB" id="M2MJZ0"/>
<reference evidence="4 5" key="1">
    <citation type="journal article" date="2012" name="PLoS Pathog.">
        <title>Diverse lifestyles and strategies of plant pathogenesis encoded in the genomes of eighteen Dothideomycetes fungi.</title>
        <authorList>
            <person name="Ohm R.A."/>
            <person name="Feau N."/>
            <person name="Henrissat B."/>
            <person name="Schoch C.L."/>
            <person name="Horwitz B.A."/>
            <person name="Barry K.W."/>
            <person name="Condon B.J."/>
            <person name="Copeland A.C."/>
            <person name="Dhillon B."/>
            <person name="Glaser F."/>
            <person name="Hesse C.N."/>
            <person name="Kosti I."/>
            <person name="LaButti K."/>
            <person name="Lindquist E.A."/>
            <person name="Lucas S."/>
            <person name="Salamov A.A."/>
            <person name="Bradshaw R.E."/>
            <person name="Ciuffetti L."/>
            <person name="Hamelin R.C."/>
            <person name="Kema G.H.J."/>
            <person name="Lawrence C."/>
            <person name="Scott J.A."/>
            <person name="Spatafora J.W."/>
            <person name="Turgeon B.G."/>
            <person name="de Wit P.J.G.M."/>
            <person name="Zhong S."/>
            <person name="Goodwin S.B."/>
            <person name="Grigoriev I.V."/>
        </authorList>
    </citation>
    <scope>NUCLEOTIDE SEQUENCE [LARGE SCALE GENOMIC DNA]</scope>
    <source>
        <strain evidence="4 5">UAMH 10762</strain>
    </source>
</reference>
<dbReference type="eggNOG" id="ENOG502SMNP">
    <property type="taxonomic scope" value="Eukaryota"/>
</dbReference>
<dbReference type="Pfam" id="PF24802">
    <property type="entry name" value="DUF7703"/>
    <property type="match status" value="1"/>
</dbReference>
<dbReference type="GeneID" id="19116516"/>
<feature type="transmembrane region" description="Helical" evidence="2">
    <location>
        <begin position="20"/>
        <end position="45"/>
    </location>
</feature>
<name>M2MJZ0_BAUPA</name>
<feature type="transmembrane region" description="Helical" evidence="2">
    <location>
        <begin position="207"/>
        <end position="228"/>
    </location>
</feature>
<sequence length="380" mass="41941">MTYNHGLISALKTSDNLFNGIYSVTSVTVTIACALALYNVLELILLILTTFRRFGGLYFWSLIVATCGILLYTIGVLILYFQFSAQLTGLAIRVLGWPAMVTGQSLVLYSRLGTVLGRGYDNLKRAVKWVIIVDAVVHHSGTIILTFGAYYASPSHAWIHAYNTQHKVQRTFFCVQECLLSALYIWRAIDILRSSLVLAEKRSQVHLVMFQLIVISLVIEALDVYLLVDEYTALQAIKQAVKAMVYSIKLKLEFATLNKLIDVTESRSTVGRIIAVADHAEKHVNQAPVRGLPFDNSRRSPEPDLEKASGDASILVNSVVRAHPQEVRTATNGALSVPQLPAATVEERSRRRTMDEDLYAGACKAVAGQVEAHGTDTEGD</sequence>
<feature type="compositionally biased region" description="Basic and acidic residues" evidence="1">
    <location>
        <begin position="296"/>
        <end position="309"/>
    </location>
</feature>
<evidence type="ECO:0000259" key="3">
    <source>
        <dbReference type="Pfam" id="PF24802"/>
    </source>
</evidence>
<dbReference type="RefSeq" id="XP_007675512.1">
    <property type="nucleotide sequence ID" value="XM_007677322.1"/>
</dbReference>
<dbReference type="InterPro" id="IPR056120">
    <property type="entry name" value="DUF7703"/>
</dbReference>
<keyword evidence="5" id="KW-1185">Reference proteome</keyword>
<dbReference type="PANTHER" id="PTHR37013:SF3">
    <property type="entry name" value="INTEGRAL MEMBRANE PROTEIN (AFU_ORTHOLOGUE AFUA_1G05950)"/>
    <property type="match status" value="1"/>
</dbReference>
<proteinExistence type="predicted"/>
<keyword evidence="2" id="KW-0472">Membrane</keyword>
<protein>
    <recommendedName>
        <fullName evidence="3">DUF7703 domain-containing protein</fullName>
    </recommendedName>
</protein>
<dbReference type="PANTHER" id="PTHR37013">
    <property type="entry name" value="INTEGRAL MEMBRANE PROTEIN (AFU_ORTHOLOGUE AFUA_1G05950)-RELATED"/>
    <property type="match status" value="1"/>
</dbReference>
<evidence type="ECO:0000313" key="5">
    <source>
        <dbReference type="Proteomes" id="UP000011761"/>
    </source>
</evidence>
<dbReference type="OMA" id="IIILMYG"/>
<evidence type="ECO:0000313" key="4">
    <source>
        <dbReference type="EMBL" id="EMC96996.1"/>
    </source>
</evidence>
<feature type="transmembrane region" description="Helical" evidence="2">
    <location>
        <begin position="129"/>
        <end position="150"/>
    </location>
</feature>
<organism evidence="4 5">
    <name type="scientific">Baudoinia panamericana (strain UAMH 10762)</name>
    <name type="common">Angels' share fungus</name>
    <name type="synonym">Baudoinia compniacensis (strain UAMH 10762)</name>
    <dbReference type="NCBI Taxonomy" id="717646"/>
    <lineage>
        <taxon>Eukaryota</taxon>
        <taxon>Fungi</taxon>
        <taxon>Dikarya</taxon>
        <taxon>Ascomycota</taxon>
        <taxon>Pezizomycotina</taxon>
        <taxon>Dothideomycetes</taxon>
        <taxon>Dothideomycetidae</taxon>
        <taxon>Mycosphaerellales</taxon>
        <taxon>Teratosphaeriaceae</taxon>
        <taxon>Baudoinia</taxon>
    </lineage>
</organism>
<accession>M2MJZ0</accession>
<gene>
    <name evidence="4" type="ORF">BAUCODRAFT_69323</name>
</gene>
<dbReference type="OrthoDB" id="405906at2759"/>
<evidence type="ECO:0000256" key="1">
    <source>
        <dbReference type="SAM" id="MobiDB-lite"/>
    </source>
</evidence>
<dbReference type="KEGG" id="bcom:BAUCODRAFT_69323"/>
<dbReference type="EMBL" id="KB445554">
    <property type="protein sequence ID" value="EMC96996.1"/>
    <property type="molecule type" value="Genomic_DNA"/>
</dbReference>
<evidence type="ECO:0000256" key="2">
    <source>
        <dbReference type="SAM" id="Phobius"/>
    </source>
</evidence>
<dbReference type="HOGENOM" id="CLU_045148_2_1_1"/>
<keyword evidence="2" id="KW-1133">Transmembrane helix</keyword>
<feature type="transmembrane region" description="Helical" evidence="2">
    <location>
        <begin position="87"/>
        <end position="109"/>
    </location>
</feature>
<feature type="region of interest" description="Disordered" evidence="1">
    <location>
        <begin position="287"/>
        <end position="309"/>
    </location>
</feature>